<dbReference type="CDD" id="cd07061">
    <property type="entry name" value="HP_HAP_like"/>
    <property type="match status" value="1"/>
</dbReference>
<comment type="caution">
    <text evidence="4">The sequence shown here is derived from an EMBL/GenBank/DDBJ whole genome shotgun (WGS) entry which is preliminary data.</text>
</comment>
<gene>
    <name evidence="4" type="ORF">RDWZM_004315</name>
</gene>
<protein>
    <submittedName>
        <fullName evidence="4">Uncharacterized protein</fullName>
    </submittedName>
</protein>
<evidence type="ECO:0000256" key="3">
    <source>
        <dbReference type="SAM" id="SignalP"/>
    </source>
</evidence>
<dbReference type="Pfam" id="PF00328">
    <property type="entry name" value="His_Phos_2"/>
    <property type="match status" value="1"/>
</dbReference>
<dbReference type="SUPFAM" id="SSF53254">
    <property type="entry name" value="Phosphoglycerate mutase-like"/>
    <property type="match status" value="1"/>
</dbReference>
<proteinExistence type="inferred from homology"/>
<comment type="similarity">
    <text evidence="2">Belongs to the histidine acid phosphatase family.</text>
</comment>
<feature type="chain" id="PRO_5040245104" evidence="3">
    <location>
        <begin position="20"/>
        <end position="396"/>
    </location>
</feature>
<dbReference type="AlphaFoldDB" id="A0A9Q0MKY2"/>
<name>A0A9Q0MKY2_BLOTA</name>
<dbReference type="PANTHER" id="PTHR11567:SF171">
    <property type="entry name" value="ACID PHOSPHATASE FAMILY"/>
    <property type="match status" value="1"/>
</dbReference>
<comment type="catalytic activity">
    <reaction evidence="1">
        <text>a phosphate monoester + H2O = an alcohol + phosphate</text>
        <dbReference type="Rhea" id="RHEA:15017"/>
        <dbReference type="ChEBI" id="CHEBI:15377"/>
        <dbReference type="ChEBI" id="CHEBI:30879"/>
        <dbReference type="ChEBI" id="CHEBI:43474"/>
        <dbReference type="ChEBI" id="CHEBI:67140"/>
        <dbReference type="EC" id="3.1.3.2"/>
    </reaction>
</comment>
<dbReference type="PANTHER" id="PTHR11567">
    <property type="entry name" value="ACID PHOSPHATASE-RELATED"/>
    <property type="match status" value="1"/>
</dbReference>
<sequence>MKTICVLTLVSIAILFADGHEQKSNNEDKDVDDDRLLLVQVLFRHGDRTPAVLYKNDHYDESQFVEGLGQLTAYGKARIYRYGKLLRQRYKNYVENLSVRNVRAQSSPSRRCVESSQLLLAGLFPPKQSWSSSDDDELARLWQPIAVESVEKSRAWLLNSEADCPAATQIENTISEQYPVRQFLSQHYDWIKKLEIYTGQNYSSWYDVGYLWDTLLTEKEYFGDKFVRPKWLDIVGNDTWKRLYRFNQMEIGCFDISPKYQRLRGGPFLKEIIFNMATTLGESVDQMNRQLFTYGSHDTMISYIIQALGFWKSIKESPNYGSGLIIELWKDDQHIPQVSLFYANSTNNFDIYQLHLNESRTFSSQCSMSHCTFDSFKTSLKRFIPTDLESECTLSY</sequence>
<evidence type="ECO:0000313" key="4">
    <source>
        <dbReference type="EMBL" id="KAJ6225770.1"/>
    </source>
</evidence>
<keyword evidence="3" id="KW-0732">Signal</keyword>
<feature type="signal peptide" evidence="3">
    <location>
        <begin position="1"/>
        <end position="19"/>
    </location>
</feature>
<dbReference type="PROSITE" id="PS00616">
    <property type="entry name" value="HIS_ACID_PHOSPHAT_1"/>
    <property type="match status" value="1"/>
</dbReference>
<dbReference type="InterPro" id="IPR050645">
    <property type="entry name" value="Histidine_acid_phosphatase"/>
</dbReference>
<dbReference type="InterPro" id="IPR000560">
    <property type="entry name" value="His_Pase_clade-2"/>
</dbReference>
<evidence type="ECO:0000256" key="1">
    <source>
        <dbReference type="ARBA" id="ARBA00000032"/>
    </source>
</evidence>
<keyword evidence="5" id="KW-1185">Reference proteome</keyword>
<dbReference type="Proteomes" id="UP001142055">
    <property type="component" value="Chromosome 1"/>
</dbReference>
<organism evidence="4 5">
    <name type="scientific">Blomia tropicalis</name>
    <name type="common">Mite</name>
    <dbReference type="NCBI Taxonomy" id="40697"/>
    <lineage>
        <taxon>Eukaryota</taxon>
        <taxon>Metazoa</taxon>
        <taxon>Ecdysozoa</taxon>
        <taxon>Arthropoda</taxon>
        <taxon>Chelicerata</taxon>
        <taxon>Arachnida</taxon>
        <taxon>Acari</taxon>
        <taxon>Acariformes</taxon>
        <taxon>Sarcoptiformes</taxon>
        <taxon>Astigmata</taxon>
        <taxon>Glycyphagoidea</taxon>
        <taxon>Echimyopodidae</taxon>
        <taxon>Blomia</taxon>
    </lineage>
</organism>
<dbReference type="GO" id="GO:0003993">
    <property type="term" value="F:acid phosphatase activity"/>
    <property type="evidence" value="ECO:0007669"/>
    <property type="project" value="UniProtKB-EC"/>
</dbReference>
<dbReference type="EMBL" id="JAPWDV010000001">
    <property type="protein sequence ID" value="KAJ6225770.1"/>
    <property type="molecule type" value="Genomic_DNA"/>
</dbReference>
<accession>A0A9Q0MKY2</accession>
<dbReference type="InterPro" id="IPR033379">
    <property type="entry name" value="Acid_Pase_AS"/>
</dbReference>
<dbReference type="InterPro" id="IPR029033">
    <property type="entry name" value="His_PPase_superfam"/>
</dbReference>
<reference evidence="4" key="1">
    <citation type="submission" date="2022-12" db="EMBL/GenBank/DDBJ databases">
        <title>Genome assemblies of Blomia tropicalis.</title>
        <authorList>
            <person name="Cui Y."/>
        </authorList>
    </citation>
    <scope>NUCLEOTIDE SEQUENCE</scope>
    <source>
        <tissue evidence="4">Adult mites</tissue>
    </source>
</reference>
<dbReference type="OMA" id="YATHDAT"/>
<dbReference type="Gene3D" id="3.40.50.1240">
    <property type="entry name" value="Phosphoglycerate mutase-like"/>
    <property type="match status" value="1"/>
</dbReference>
<evidence type="ECO:0000256" key="2">
    <source>
        <dbReference type="ARBA" id="ARBA00005375"/>
    </source>
</evidence>
<evidence type="ECO:0000313" key="5">
    <source>
        <dbReference type="Proteomes" id="UP001142055"/>
    </source>
</evidence>